<organism evidence="1 2">
    <name type="scientific">Pleomorphomonas carboxyditropha</name>
    <dbReference type="NCBI Taxonomy" id="2023338"/>
    <lineage>
        <taxon>Bacteria</taxon>
        <taxon>Pseudomonadati</taxon>
        <taxon>Pseudomonadota</taxon>
        <taxon>Alphaproteobacteria</taxon>
        <taxon>Hyphomicrobiales</taxon>
        <taxon>Pleomorphomonadaceae</taxon>
        <taxon>Pleomorphomonas</taxon>
    </lineage>
</organism>
<sequence>MTPANLIRAAASVLPCDKHTQTVAWVEIGRAGLRSIRAKGKNQSPLTAREFGAFVLGRLVSDSRPDVRRLAPLAAGLRCVSPWVVSAGSDGLATVTGVPMWWRSMAALPVGHSALDLLSAIADDAMHNRFDAGAAWLRHIVLSFSTPAIAINLSVTDEARQVLEAGGTLAEAVAPFIGLRAHYQVEPARLHPDIKSAVVASMRAVPISSRIGTARTIDLSVFVELMEEMHHG</sequence>
<gene>
    <name evidence="1" type="ORF">CJ014_24790</name>
</gene>
<evidence type="ECO:0000313" key="1">
    <source>
        <dbReference type="EMBL" id="PIO96583.1"/>
    </source>
</evidence>
<reference evidence="1 2" key="1">
    <citation type="submission" date="2017-08" db="EMBL/GenBank/DDBJ databases">
        <title>Pleomorphomonas carboxidotrophicus sp. nov., a new mesophilic hydrogenogenic carboxidotroph.</title>
        <authorList>
            <person name="Esquivel-Elizondo S."/>
            <person name="Krajmalnik-Brown R."/>
            <person name="Maldonado J."/>
        </authorList>
    </citation>
    <scope>NUCLEOTIDE SEQUENCE [LARGE SCALE GENOMIC DNA]</scope>
    <source>
        <strain evidence="1 2">SVCO-16</strain>
    </source>
</reference>
<evidence type="ECO:0000313" key="2">
    <source>
        <dbReference type="Proteomes" id="UP000231070"/>
    </source>
</evidence>
<dbReference type="RefSeq" id="WP_100083195.1">
    <property type="nucleotide sequence ID" value="NZ_NQVN01000030.1"/>
</dbReference>
<comment type="caution">
    <text evidence="1">The sequence shown here is derived from an EMBL/GenBank/DDBJ whole genome shotgun (WGS) entry which is preliminary data.</text>
</comment>
<proteinExistence type="predicted"/>
<keyword evidence="2" id="KW-1185">Reference proteome</keyword>
<dbReference type="Proteomes" id="UP000231070">
    <property type="component" value="Unassembled WGS sequence"/>
</dbReference>
<dbReference type="AlphaFoldDB" id="A0A2G9WPI7"/>
<dbReference type="EMBL" id="NQVN01000030">
    <property type="protein sequence ID" value="PIO96583.1"/>
    <property type="molecule type" value="Genomic_DNA"/>
</dbReference>
<accession>A0A2G9WPI7</accession>
<name>A0A2G9WPI7_9HYPH</name>
<protein>
    <submittedName>
        <fullName evidence="1">Uncharacterized protein</fullName>
    </submittedName>
</protein>